<dbReference type="Pfam" id="PF03938">
    <property type="entry name" value="OmpH"/>
    <property type="match status" value="1"/>
</dbReference>
<dbReference type="AlphaFoldDB" id="A0AAE3ILS4"/>
<keyword evidence="3" id="KW-0175">Coiled coil</keyword>
<keyword evidence="4" id="KW-0812">Transmembrane</keyword>
<evidence type="ECO:0000256" key="2">
    <source>
        <dbReference type="ARBA" id="ARBA00022729"/>
    </source>
</evidence>
<evidence type="ECO:0000256" key="4">
    <source>
        <dbReference type="SAM" id="Phobius"/>
    </source>
</evidence>
<dbReference type="InterPro" id="IPR024930">
    <property type="entry name" value="Skp_dom_sf"/>
</dbReference>
<dbReference type="Proteomes" id="UP001209317">
    <property type="component" value="Unassembled WGS sequence"/>
</dbReference>
<name>A0AAE3ILS4_9BACT</name>
<sequence length="210" mass="24337">MQKYLLISNIVLILAVATLFYLFSRNNTTAPKAKVSVKHQKSNDSAAALDAPFRIAYFELDSVENKYKYYKQVREGLLAKEKQNQNTLAGLQRRFNDKLKNAQEKGAMLSQNEQASLQKELENMQKEYMQKEKNMGEDFMMESFKRLQGVNERIQRVAKEIAEERGYSYVLSRYESGGNNVIYYRNKSFDITDELIERLNNGKGDSALKK</sequence>
<dbReference type="RefSeq" id="WP_263036822.1">
    <property type="nucleotide sequence ID" value="NZ_JAOTPL010000002.1"/>
</dbReference>
<protein>
    <submittedName>
        <fullName evidence="5">OmpH family outer membrane protein</fullName>
    </submittedName>
</protein>
<proteinExistence type="inferred from homology"/>
<evidence type="ECO:0000256" key="3">
    <source>
        <dbReference type="SAM" id="Coils"/>
    </source>
</evidence>
<feature type="transmembrane region" description="Helical" evidence="4">
    <location>
        <begin position="6"/>
        <end position="24"/>
    </location>
</feature>
<dbReference type="SUPFAM" id="SSF111384">
    <property type="entry name" value="OmpH-like"/>
    <property type="match status" value="1"/>
</dbReference>
<dbReference type="PANTHER" id="PTHR35089">
    <property type="entry name" value="CHAPERONE PROTEIN SKP"/>
    <property type="match status" value="1"/>
</dbReference>
<feature type="coiled-coil region" evidence="3">
    <location>
        <begin position="107"/>
        <end position="134"/>
    </location>
</feature>
<keyword evidence="4" id="KW-0472">Membrane</keyword>
<evidence type="ECO:0000313" key="5">
    <source>
        <dbReference type="EMBL" id="MCU7693336.1"/>
    </source>
</evidence>
<comment type="caution">
    <text evidence="5">The sequence shown here is derived from an EMBL/GenBank/DDBJ whole genome shotgun (WGS) entry which is preliminary data.</text>
</comment>
<dbReference type="GO" id="GO:0050821">
    <property type="term" value="P:protein stabilization"/>
    <property type="evidence" value="ECO:0007669"/>
    <property type="project" value="TreeGrafter"/>
</dbReference>
<dbReference type="SMART" id="SM00935">
    <property type="entry name" value="OmpH"/>
    <property type="match status" value="1"/>
</dbReference>
<dbReference type="Gene3D" id="3.30.910.20">
    <property type="entry name" value="Skp domain"/>
    <property type="match status" value="1"/>
</dbReference>
<keyword evidence="6" id="KW-1185">Reference proteome</keyword>
<dbReference type="PANTHER" id="PTHR35089:SF1">
    <property type="entry name" value="CHAPERONE PROTEIN SKP"/>
    <property type="match status" value="1"/>
</dbReference>
<evidence type="ECO:0000256" key="1">
    <source>
        <dbReference type="ARBA" id="ARBA00009091"/>
    </source>
</evidence>
<keyword evidence="4" id="KW-1133">Transmembrane helix</keyword>
<gene>
    <name evidence="5" type="ORF">OD355_02260</name>
</gene>
<keyword evidence="2" id="KW-0732">Signal</keyword>
<evidence type="ECO:0000313" key="6">
    <source>
        <dbReference type="Proteomes" id="UP001209317"/>
    </source>
</evidence>
<dbReference type="InterPro" id="IPR005632">
    <property type="entry name" value="Chaperone_Skp"/>
</dbReference>
<reference evidence="5" key="1">
    <citation type="submission" date="2022-10" db="EMBL/GenBank/DDBJ databases">
        <authorList>
            <person name="Kim H.S."/>
            <person name="Kim J.-S."/>
            <person name="Suh M.K."/>
            <person name="Eom M.K."/>
            <person name="Lee J.-S."/>
        </authorList>
    </citation>
    <scope>NUCLEOTIDE SEQUENCE</scope>
    <source>
        <strain evidence="5">LIP-5</strain>
    </source>
</reference>
<dbReference type="EMBL" id="JAOTPL010000002">
    <property type="protein sequence ID" value="MCU7693336.1"/>
    <property type="molecule type" value="Genomic_DNA"/>
</dbReference>
<accession>A0AAE3ILS4</accession>
<dbReference type="GO" id="GO:0005829">
    <property type="term" value="C:cytosol"/>
    <property type="evidence" value="ECO:0007669"/>
    <property type="project" value="TreeGrafter"/>
</dbReference>
<dbReference type="GO" id="GO:0051082">
    <property type="term" value="F:unfolded protein binding"/>
    <property type="evidence" value="ECO:0007669"/>
    <property type="project" value="InterPro"/>
</dbReference>
<comment type="similarity">
    <text evidence="1">Belongs to the Skp family.</text>
</comment>
<organism evidence="5 6">
    <name type="scientific">Haoranjiania flava</name>
    <dbReference type="NCBI Taxonomy" id="1856322"/>
    <lineage>
        <taxon>Bacteria</taxon>
        <taxon>Pseudomonadati</taxon>
        <taxon>Bacteroidota</taxon>
        <taxon>Chitinophagia</taxon>
        <taxon>Chitinophagales</taxon>
        <taxon>Chitinophagaceae</taxon>
        <taxon>Haoranjiania</taxon>
    </lineage>
</organism>